<dbReference type="InterPro" id="IPR030678">
    <property type="entry name" value="Peptide/Ni-bd"/>
</dbReference>
<feature type="domain" description="Solute-binding protein family 5" evidence="5">
    <location>
        <begin position="111"/>
        <end position="478"/>
    </location>
</feature>
<evidence type="ECO:0000259" key="5">
    <source>
        <dbReference type="Pfam" id="PF00496"/>
    </source>
</evidence>
<dbReference type="AlphaFoldDB" id="A0A2M8LAD1"/>
<dbReference type="CDD" id="cd08513">
    <property type="entry name" value="PBP2_thermophilic_Hb8_like"/>
    <property type="match status" value="1"/>
</dbReference>
<organism evidence="6 7">
    <name type="scientific">Candidatus Terrybacteria bacterium CG10_big_fil_rev_8_21_14_0_10_41_10</name>
    <dbReference type="NCBI Taxonomy" id="1975026"/>
    <lineage>
        <taxon>Bacteria</taxon>
        <taxon>Candidatus Terryibacteriota</taxon>
    </lineage>
</organism>
<dbReference type="InterPro" id="IPR000914">
    <property type="entry name" value="SBP_5_dom"/>
</dbReference>
<dbReference type="Pfam" id="PF00496">
    <property type="entry name" value="SBP_bac_5"/>
    <property type="match status" value="1"/>
</dbReference>
<dbReference type="InterPro" id="IPR039424">
    <property type="entry name" value="SBP_5"/>
</dbReference>
<evidence type="ECO:0000256" key="1">
    <source>
        <dbReference type="ARBA" id="ARBA00005695"/>
    </source>
</evidence>
<evidence type="ECO:0000313" key="7">
    <source>
        <dbReference type="Proteomes" id="UP000230959"/>
    </source>
</evidence>
<keyword evidence="4" id="KW-1133">Transmembrane helix</keyword>
<comment type="caution">
    <text evidence="6">The sequence shown here is derived from an EMBL/GenBank/DDBJ whole genome shotgun (WGS) entry which is preliminary data.</text>
</comment>
<dbReference type="Proteomes" id="UP000230959">
    <property type="component" value="Unassembled WGS sequence"/>
</dbReference>
<dbReference type="PIRSF" id="PIRSF002741">
    <property type="entry name" value="MppA"/>
    <property type="match status" value="1"/>
</dbReference>
<dbReference type="Gene3D" id="3.40.190.10">
    <property type="entry name" value="Periplasmic binding protein-like II"/>
    <property type="match status" value="1"/>
</dbReference>
<gene>
    <name evidence="6" type="ORF">COV02_01810</name>
</gene>
<dbReference type="GO" id="GO:0042597">
    <property type="term" value="C:periplasmic space"/>
    <property type="evidence" value="ECO:0007669"/>
    <property type="project" value="UniProtKB-ARBA"/>
</dbReference>
<proteinExistence type="inferred from homology"/>
<keyword evidence="4" id="KW-0812">Transmembrane</keyword>
<dbReference type="Gene3D" id="3.10.105.10">
    <property type="entry name" value="Dipeptide-binding Protein, Domain 3"/>
    <property type="match status" value="1"/>
</dbReference>
<keyword evidence="3" id="KW-0732">Signal</keyword>
<dbReference type="GO" id="GO:0015833">
    <property type="term" value="P:peptide transport"/>
    <property type="evidence" value="ECO:0007669"/>
    <property type="project" value="TreeGrafter"/>
</dbReference>
<reference evidence="7" key="1">
    <citation type="submission" date="2017-09" db="EMBL/GenBank/DDBJ databases">
        <title>Depth-based differentiation of microbial function through sediment-hosted aquifers and enrichment of novel symbionts in the deep terrestrial subsurface.</title>
        <authorList>
            <person name="Probst A.J."/>
            <person name="Ladd B."/>
            <person name="Jarett J.K."/>
            <person name="Geller-Mcgrath D.E."/>
            <person name="Sieber C.M.K."/>
            <person name="Emerson J.B."/>
            <person name="Anantharaman K."/>
            <person name="Thomas B.C."/>
            <person name="Malmstrom R."/>
            <person name="Stieglmeier M."/>
            <person name="Klingl A."/>
            <person name="Woyke T."/>
            <person name="Ryan C.M."/>
            <person name="Banfield J.F."/>
        </authorList>
    </citation>
    <scope>NUCLEOTIDE SEQUENCE [LARGE SCALE GENOMIC DNA]</scope>
</reference>
<evidence type="ECO:0000256" key="2">
    <source>
        <dbReference type="ARBA" id="ARBA00022448"/>
    </source>
</evidence>
<comment type="similarity">
    <text evidence="1">Belongs to the bacterial solute-binding protein 5 family.</text>
</comment>
<dbReference type="SUPFAM" id="SSF53850">
    <property type="entry name" value="Periplasmic binding protein-like II"/>
    <property type="match status" value="1"/>
</dbReference>
<keyword evidence="4" id="KW-0472">Membrane</keyword>
<dbReference type="Gene3D" id="3.90.76.10">
    <property type="entry name" value="Dipeptide-binding Protein, Domain 1"/>
    <property type="match status" value="1"/>
</dbReference>
<evidence type="ECO:0000256" key="4">
    <source>
        <dbReference type="SAM" id="Phobius"/>
    </source>
</evidence>
<dbReference type="EMBL" id="PFER01000027">
    <property type="protein sequence ID" value="PJE73586.1"/>
    <property type="molecule type" value="Genomic_DNA"/>
</dbReference>
<name>A0A2M8LAD1_9BACT</name>
<evidence type="ECO:0000313" key="6">
    <source>
        <dbReference type="EMBL" id="PJE73586.1"/>
    </source>
</evidence>
<dbReference type="PANTHER" id="PTHR30290">
    <property type="entry name" value="PERIPLASMIC BINDING COMPONENT OF ABC TRANSPORTER"/>
    <property type="match status" value="1"/>
</dbReference>
<dbReference type="GO" id="GO:0043190">
    <property type="term" value="C:ATP-binding cassette (ABC) transporter complex"/>
    <property type="evidence" value="ECO:0007669"/>
    <property type="project" value="InterPro"/>
</dbReference>
<protein>
    <recommendedName>
        <fullName evidence="5">Solute-binding protein family 5 domain-containing protein</fullName>
    </recommendedName>
</protein>
<dbReference type="PANTHER" id="PTHR30290:SF9">
    <property type="entry name" value="OLIGOPEPTIDE-BINDING PROTEIN APPA"/>
    <property type="match status" value="1"/>
</dbReference>
<accession>A0A2M8LAD1</accession>
<keyword evidence="2" id="KW-0813">Transport</keyword>
<dbReference type="GO" id="GO:1904680">
    <property type="term" value="F:peptide transmembrane transporter activity"/>
    <property type="evidence" value="ECO:0007669"/>
    <property type="project" value="TreeGrafter"/>
</dbReference>
<evidence type="ECO:0000256" key="3">
    <source>
        <dbReference type="ARBA" id="ARBA00022729"/>
    </source>
</evidence>
<feature type="transmembrane region" description="Helical" evidence="4">
    <location>
        <begin position="34"/>
        <end position="54"/>
    </location>
</feature>
<sequence>MKDLKHTLFKKRFNLPDLREIVYVTRNMGTIKKILFFTLSIVFLVSAFSILVNLNDKLLVESPSYKGSLKEGIVGTPRFINPVLAVSDPDRDMVNLIYSGLMRADNNGGLIKDMAESYEISEDGLVYTFKLKDNLVWHDDQPITSDDIIFTIEKTKDPVMKSPKRASWEGVVVDKIDDLTLKFTLKKPYSPFLENTTIGILPKHLWSKITSEQAISSNLNIIPIGSGPYKIGEVKRDSTGIISSYNLIANGDFSLGKPFIKKLTLRFYPSENSLIKAFQGKEIANINAINPSSVESVKKNDNTINEISLPRVFGVFFNQNNAKIFAEAEVREALDKAVDREKIIEEALNGFGTELYHPIPPRAFGAMKENNKDSRSLQEAVDILEKNGWKMNDEEGVMEKKKKNEVLRLSFAISTSDLPELKKTAELLKATWESIGAKVDVKIFEIGDLNQNVIRPRRYDSLLFGEITGREPDPFVFWHSSQRNDPGLNIAMYTNITADKLLEEARSTQDKQEREEKYIEFQKEVSKDVPAIFIFSPSFIYITSQELKGPEKMKEVVTPSERFSMIHTWYISTEKVWKSFAKNK</sequence>